<dbReference type="EMBL" id="MHQI01000005">
    <property type="protein sequence ID" value="OHA00826.1"/>
    <property type="molecule type" value="Genomic_DNA"/>
</dbReference>
<name>A0A1G2KN69_9BACT</name>
<evidence type="ECO:0000313" key="2">
    <source>
        <dbReference type="Proteomes" id="UP000179023"/>
    </source>
</evidence>
<gene>
    <name evidence="1" type="ORF">A3C07_04760</name>
</gene>
<dbReference type="SUPFAM" id="SSF53474">
    <property type="entry name" value="alpha/beta-Hydrolases"/>
    <property type="match status" value="1"/>
</dbReference>
<evidence type="ECO:0000313" key="1">
    <source>
        <dbReference type="EMBL" id="OHA00826.1"/>
    </source>
</evidence>
<proteinExistence type="predicted"/>
<dbReference type="AlphaFoldDB" id="A0A1G2KN69"/>
<reference evidence="1 2" key="1">
    <citation type="journal article" date="2016" name="Nat. Commun.">
        <title>Thousands of microbial genomes shed light on interconnected biogeochemical processes in an aquifer system.</title>
        <authorList>
            <person name="Anantharaman K."/>
            <person name="Brown C.T."/>
            <person name="Hug L.A."/>
            <person name="Sharon I."/>
            <person name="Castelle C.J."/>
            <person name="Probst A.J."/>
            <person name="Thomas B.C."/>
            <person name="Singh A."/>
            <person name="Wilkins M.J."/>
            <person name="Karaoz U."/>
            <person name="Brodie E.L."/>
            <person name="Williams K.H."/>
            <person name="Hubbard S.S."/>
            <person name="Banfield J.F."/>
        </authorList>
    </citation>
    <scope>NUCLEOTIDE SEQUENCE [LARGE SCALE GENOMIC DNA]</scope>
</reference>
<protein>
    <recommendedName>
        <fullName evidence="3">Peptidase S9 prolyl oligopeptidase catalytic domain-containing protein</fullName>
    </recommendedName>
</protein>
<evidence type="ECO:0008006" key="3">
    <source>
        <dbReference type="Google" id="ProtNLM"/>
    </source>
</evidence>
<sequence>MTRELNGIASATLGMKEMPERALGNLKEGVGLGKDGRIVIGRNMDLQKLKPYLGLGHRGLILDKDLLAEFARYESLPATSAVTPGTLPERGVDVPGITEKQCEICQTLGIDGVLRKAAGGNKKLVVNSQGFLAGRDSLGNQWVRSYLGKSGIDVLSFDYFEGNKKVEVSFQKRVEDLMQIITHYSKEGYEVGGHGSSVGGSALWVASSLLSKQGTQLKAIANRSIIPNLLESFVKRERISVEFVRENVAQVSQRINSENNAEGQIKWSPDELKEVCEGKFDLDRYADISCPMLDIQGSEDTVAGMNLVRDVMRQLKKFNANSQLVEIAGATHGVENPKDVIMQMYLVVSFLKKHMLNGKS</sequence>
<organism evidence="1 2">
    <name type="scientific">Candidatus Sungbacteria bacterium RIFCSPHIGHO2_02_FULL_47_11</name>
    <dbReference type="NCBI Taxonomy" id="1802270"/>
    <lineage>
        <taxon>Bacteria</taxon>
        <taxon>Candidatus Sungiibacteriota</taxon>
    </lineage>
</organism>
<dbReference type="Gene3D" id="3.40.50.1820">
    <property type="entry name" value="alpha/beta hydrolase"/>
    <property type="match status" value="1"/>
</dbReference>
<dbReference type="InterPro" id="IPR029058">
    <property type="entry name" value="AB_hydrolase_fold"/>
</dbReference>
<dbReference type="Proteomes" id="UP000179023">
    <property type="component" value="Unassembled WGS sequence"/>
</dbReference>
<accession>A0A1G2KN69</accession>
<comment type="caution">
    <text evidence="1">The sequence shown here is derived from an EMBL/GenBank/DDBJ whole genome shotgun (WGS) entry which is preliminary data.</text>
</comment>